<name>A0A1H3KHL8_9BACT</name>
<dbReference type="InterPro" id="IPR002716">
    <property type="entry name" value="PIN_dom"/>
</dbReference>
<evidence type="ECO:0000256" key="4">
    <source>
        <dbReference type="ARBA" id="ARBA00022723"/>
    </source>
</evidence>
<organism evidence="9 10">
    <name type="scientific">Hymenobacter psychrophilus</name>
    <dbReference type="NCBI Taxonomy" id="651662"/>
    <lineage>
        <taxon>Bacteria</taxon>
        <taxon>Pseudomonadati</taxon>
        <taxon>Bacteroidota</taxon>
        <taxon>Cytophagia</taxon>
        <taxon>Cytophagales</taxon>
        <taxon>Hymenobacteraceae</taxon>
        <taxon>Hymenobacter</taxon>
    </lineage>
</organism>
<reference evidence="10" key="1">
    <citation type="submission" date="2016-10" db="EMBL/GenBank/DDBJ databases">
        <authorList>
            <person name="Varghese N."/>
            <person name="Submissions S."/>
        </authorList>
    </citation>
    <scope>NUCLEOTIDE SEQUENCE [LARGE SCALE GENOMIC DNA]</scope>
    <source>
        <strain evidence="10">CGMCC 1.8975</strain>
    </source>
</reference>
<keyword evidence="5" id="KW-0378">Hydrolase</keyword>
<evidence type="ECO:0000256" key="7">
    <source>
        <dbReference type="ARBA" id="ARBA00038093"/>
    </source>
</evidence>
<evidence type="ECO:0000313" key="9">
    <source>
        <dbReference type="EMBL" id="SDY51549.1"/>
    </source>
</evidence>
<evidence type="ECO:0000259" key="8">
    <source>
        <dbReference type="Pfam" id="PF01850"/>
    </source>
</evidence>
<proteinExistence type="inferred from homology"/>
<dbReference type="GO" id="GO:0004519">
    <property type="term" value="F:endonuclease activity"/>
    <property type="evidence" value="ECO:0007669"/>
    <property type="project" value="UniProtKB-KW"/>
</dbReference>
<dbReference type="GO" id="GO:0016787">
    <property type="term" value="F:hydrolase activity"/>
    <property type="evidence" value="ECO:0007669"/>
    <property type="project" value="UniProtKB-KW"/>
</dbReference>
<keyword evidence="4" id="KW-0479">Metal-binding</keyword>
<dbReference type="CDD" id="cd18743">
    <property type="entry name" value="PIN_VapC4-5_FitB-like"/>
    <property type="match status" value="1"/>
</dbReference>
<comment type="similarity">
    <text evidence="7">Belongs to the PINc/VapC protein family.</text>
</comment>
<keyword evidence="3" id="KW-0540">Nuclease</keyword>
<dbReference type="AlphaFoldDB" id="A0A1H3KHL8"/>
<accession>A0A1H3KHL8</accession>
<feature type="domain" description="PIN" evidence="8">
    <location>
        <begin position="4"/>
        <end position="126"/>
    </location>
</feature>
<dbReference type="Proteomes" id="UP000199249">
    <property type="component" value="Unassembled WGS sequence"/>
</dbReference>
<dbReference type="SUPFAM" id="SSF88723">
    <property type="entry name" value="PIN domain-like"/>
    <property type="match status" value="1"/>
</dbReference>
<evidence type="ECO:0000256" key="5">
    <source>
        <dbReference type="ARBA" id="ARBA00022801"/>
    </source>
</evidence>
<protein>
    <submittedName>
        <fullName evidence="9">tRNA(fMet)-specific endonuclease VapC</fullName>
    </submittedName>
</protein>
<dbReference type="GO" id="GO:0046872">
    <property type="term" value="F:metal ion binding"/>
    <property type="evidence" value="ECO:0007669"/>
    <property type="project" value="UniProtKB-KW"/>
</dbReference>
<evidence type="ECO:0000256" key="1">
    <source>
        <dbReference type="ARBA" id="ARBA00001946"/>
    </source>
</evidence>
<dbReference type="InterPro" id="IPR050556">
    <property type="entry name" value="Type_II_TA_system_RNase"/>
</dbReference>
<evidence type="ECO:0000256" key="2">
    <source>
        <dbReference type="ARBA" id="ARBA00022649"/>
    </source>
</evidence>
<dbReference type="Gene3D" id="3.40.50.1010">
    <property type="entry name" value="5'-nuclease"/>
    <property type="match status" value="1"/>
</dbReference>
<dbReference type="STRING" id="651662.SAMN04488069_109135"/>
<evidence type="ECO:0000256" key="3">
    <source>
        <dbReference type="ARBA" id="ARBA00022722"/>
    </source>
</evidence>
<dbReference type="RefSeq" id="WP_092741320.1">
    <property type="nucleotide sequence ID" value="NZ_FNOV01000009.1"/>
</dbReference>
<dbReference type="PANTHER" id="PTHR33653:SF1">
    <property type="entry name" value="RIBONUCLEASE VAPC2"/>
    <property type="match status" value="1"/>
</dbReference>
<keyword evidence="6" id="KW-0460">Magnesium</keyword>
<dbReference type="OrthoDB" id="9796690at2"/>
<gene>
    <name evidence="9" type="ORF">SAMN04488069_109135</name>
</gene>
<dbReference type="InterPro" id="IPR029060">
    <property type="entry name" value="PIN-like_dom_sf"/>
</dbReference>
<dbReference type="EMBL" id="FNOV01000009">
    <property type="protein sequence ID" value="SDY51549.1"/>
    <property type="molecule type" value="Genomic_DNA"/>
</dbReference>
<evidence type="ECO:0000313" key="10">
    <source>
        <dbReference type="Proteomes" id="UP000199249"/>
    </source>
</evidence>
<sequence length="149" mass="16742">MSRYLLDTNICIHLMKGDFDLDNKVEQVGLRNCFISELTIAELLYGIANSAPDRQASNRLKLDKFLRLFPKTRRLALADVLETYAAQKAQLKRIGRLQGEFDMLIGSTALAFGLTLVTRNTRHFADILGLALEDWVAEQQAADESVNAK</sequence>
<dbReference type="Pfam" id="PF01850">
    <property type="entry name" value="PIN"/>
    <property type="match status" value="1"/>
</dbReference>
<keyword evidence="2" id="KW-1277">Toxin-antitoxin system</keyword>
<keyword evidence="10" id="KW-1185">Reference proteome</keyword>
<evidence type="ECO:0000256" key="6">
    <source>
        <dbReference type="ARBA" id="ARBA00022842"/>
    </source>
</evidence>
<dbReference type="PANTHER" id="PTHR33653">
    <property type="entry name" value="RIBONUCLEASE VAPC2"/>
    <property type="match status" value="1"/>
</dbReference>
<keyword evidence="9" id="KW-0255">Endonuclease</keyword>
<comment type="cofactor">
    <cofactor evidence="1">
        <name>Mg(2+)</name>
        <dbReference type="ChEBI" id="CHEBI:18420"/>
    </cofactor>
</comment>